<feature type="region of interest" description="Disordered" evidence="1">
    <location>
        <begin position="126"/>
        <end position="194"/>
    </location>
</feature>
<evidence type="ECO:0008006" key="5">
    <source>
        <dbReference type="Google" id="ProtNLM"/>
    </source>
</evidence>
<name>A0ABU3M470_9ACTN</name>
<protein>
    <recommendedName>
        <fullName evidence="5">DUF4232 domain-containing protein</fullName>
    </recommendedName>
</protein>
<feature type="region of interest" description="Disordered" evidence="1">
    <location>
        <begin position="1"/>
        <end position="56"/>
    </location>
</feature>
<feature type="compositionally biased region" description="Low complexity" evidence="1">
    <location>
        <begin position="315"/>
        <end position="325"/>
    </location>
</feature>
<proteinExistence type="predicted"/>
<feature type="region of interest" description="Disordered" evidence="1">
    <location>
        <begin position="299"/>
        <end position="348"/>
    </location>
</feature>
<keyword evidence="2" id="KW-1133">Transmembrane helix</keyword>
<feature type="compositionally biased region" description="Gly residues" evidence="1">
    <location>
        <begin position="140"/>
        <end position="157"/>
    </location>
</feature>
<organism evidence="3 4">
    <name type="scientific">Streptomyces justiciae</name>
    <dbReference type="NCBI Taxonomy" id="2780140"/>
    <lineage>
        <taxon>Bacteria</taxon>
        <taxon>Bacillati</taxon>
        <taxon>Actinomycetota</taxon>
        <taxon>Actinomycetes</taxon>
        <taxon>Kitasatosporales</taxon>
        <taxon>Streptomycetaceae</taxon>
        <taxon>Streptomyces</taxon>
    </lineage>
</organism>
<accession>A0ABU3M470</accession>
<evidence type="ECO:0000313" key="3">
    <source>
        <dbReference type="EMBL" id="MDT7846290.1"/>
    </source>
</evidence>
<keyword evidence="4" id="KW-1185">Reference proteome</keyword>
<feature type="compositionally biased region" description="Polar residues" evidence="1">
    <location>
        <begin position="30"/>
        <end position="41"/>
    </location>
</feature>
<dbReference type="Proteomes" id="UP001257948">
    <property type="component" value="Unassembled WGS sequence"/>
</dbReference>
<gene>
    <name evidence="3" type="ORF">RQC66_36800</name>
</gene>
<evidence type="ECO:0000313" key="4">
    <source>
        <dbReference type="Proteomes" id="UP001257948"/>
    </source>
</evidence>
<evidence type="ECO:0000256" key="1">
    <source>
        <dbReference type="SAM" id="MobiDB-lite"/>
    </source>
</evidence>
<feature type="transmembrane region" description="Helical" evidence="2">
    <location>
        <begin position="96"/>
        <end position="115"/>
    </location>
</feature>
<sequence>MSGDHEGRDGRRHLHRPFDWHEPGGDGQDTPKQSHAGNGTVNHGLDDQSPDDGFDSDELALRRMLHQAVQEIEPRDGTLDHLRQAVPARRARKRQALVGMAAAALFIGTAVPALLHVSGATGSDADPLNAGHYSQAQGGASEGKGPDGGESTSGGSSGKVEDKDKGDHKGDKEGKGSSTGGGTAGATDPSATSTVGVPVCTATELGSATANAGAADASGAVYGTFRYTNTSTAACSIAGPGSISLAVAGAADYSKVGQARHTAGDAAASLPDPSTELASLVLQPGASYDVKFAWVPSETCPVQGGDPDPSPDPSPSETGTTTEGTSTGGDTGTTTQLVTEDGGTADGSVTITNSAEGGVASATTTVSNACAGTVYWTGVLAAS</sequence>
<keyword evidence="2" id="KW-0472">Membrane</keyword>
<evidence type="ECO:0000256" key="2">
    <source>
        <dbReference type="SAM" id="Phobius"/>
    </source>
</evidence>
<dbReference type="EMBL" id="JAVTLL010000033">
    <property type="protein sequence ID" value="MDT7846290.1"/>
    <property type="molecule type" value="Genomic_DNA"/>
</dbReference>
<feature type="compositionally biased region" description="Low complexity" evidence="1">
    <location>
        <begin position="185"/>
        <end position="194"/>
    </location>
</feature>
<dbReference type="RefSeq" id="WP_228047416.1">
    <property type="nucleotide sequence ID" value="NZ_JADDXU010000003.1"/>
</dbReference>
<comment type="caution">
    <text evidence="3">The sequence shown here is derived from an EMBL/GenBank/DDBJ whole genome shotgun (WGS) entry which is preliminary data.</text>
</comment>
<keyword evidence="2" id="KW-0812">Transmembrane</keyword>
<reference evidence="4" key="1">
    <citation type="submission" date="2023-07" db="EMBL/GenBank/DDBJ databases">
        <title>Draft genome sequence of the endophytic actinobacterium Streptomyces justiciae WPN32, a potential antibiotic producer.</title>
        <authorList>
            <person name="Yasawong M."/>
            <person name="Pana W."/>
            <person name="Ganta P."/>
            <person name="Santapan N."/>
            <person name="Songngamsuk T."/>
            <person name="Phatcharaharikarn M."/>
            <person name="Kerdtoob S."/>
            <person name="Nantapong N."/>
        </authorList>
    </citation>
    <scope>NUCLEOTIDE SEQUENCE [LARGE SCALE GENOMIC DNA]</scope>
    <source>
        <strain evidence="4">WPN32</strain>
    </source>
</reference>
<feature type="compositionally biased region" description="Basic and acidic residues" evidence="1">
    <location>
        <begin position="159"/>
        <end position="175"/>
    </location>
</feature>